<dbReference type="Proteomes" id="UP000253509">
    <property type="component" value="Unassembled WGS sequence"/>
</dbReference>
<dbReference type="PROSITE" id="PS51192">
    <property type="entry name" value="HELICASE_ATP_BIND_1"/>
    <property type="match status" value="1"/>
</dbReference>
<dbReference type="InterPro" id="IPR027417">
    <property type="entry name" value="P-loop_NTPase"/>
</dbReference>
<evidence type="ECO:0000313" key="11">
    <source>
        <dbReference type="EMBL" id="RBP74637.1"/>
    </source>
</evidence>
<keyword evidence="2" id="KW-0227">DNA damage</keyword>
<dbReference type="InterPro" id="IPR045562">
    <property type="entry name" value="RecG_dom3_C"/>
</dbReference>
<sequence>MSARLEDYFTRRDLGFLRKRGIDTVGDLFRFFPRRFLVPGEKTPFGGLPIGETAIVQAEVLSVDTRLLERRTGQKSKRPPSLTTVLINDGTQSMKIAFFNQQWLQQQLAPGLVVVFAGTVEEFRGQLTLKSPVWLNRDEHDETWTPEDLDSPFPVYPRVKGIAQSRLWKAIKVLLDVADPVEFEDPLPTGMREQLDLPDLRTALNDMHRPRTQAAMERARERWKWEEALALQTELVSRRADYEQLSATPLLDLGARSRRFDADLPFALTASQIRVGEEIAHDLARSTAMHRLLHGDVGSGKTVVALRAMLIAVDSGAQAAMLAPTEVLATQHFRSIERLLGDQMALSPLLADDDQVRVALMTGSMPARERRQLALDLAAGQIDIVVGTHALMSETTMFAQLGLIVVDEQHRFGVEQREALRSKAGLTVPHTLVMSATPIPRTVAMTVFADLDVSTLEEMPAGPKDITTHAVSLADHPAWLSRIHQLLADTVRRGEGGFVVAPRIENTEVEDPETGRIEEFIGVEEIQERMRRAPELTGLSIGLMHGRMPMVDKDRVMDDFLSGEIDVLVATTVIEVGIDVPRATMMIIHEADRFGVAQLHQLRGRVGRDGRAATCFLLTNRPEVEPGFDRIRAVAGTLDGFALAEYDLDSRGEGDVLGASQWGGSSLRHLSVLRDAAVIERARAFAEKIVAVDPDLSALPGLRTLIRRVLPAESAHFIEAS</sequence>
<keyword evidence="1" id="KW-0547">Nucleotide-binding</keyword>
<dbReference type="GO" id="GO:0005524">
    <property type="term" value="F:ATP binding"/>
    <property type="evidence" value="ECO:0007669"/>
    <property type="project" value="UniProtKB-KW"/>
</dbReference>
<dbReference type="Pfam" id="PF17191">
    <property type="entry name" value="RecG_wedge"/>
    <property type="match status" value="1"/>
</dbReference>
<dbReference type="SUPFAM" id="SSF50249">
    <property type="entry name" value="Nucleic acid-binding proteins"/>
    <property type="match status" value="1"/>
</dbReference>
<dbReference type="Pfam" id="PF19833">
    <property type="entry name" value="RecG_dom3_C"/>
    <property type="match status" value="1"/>
</dbReference>
<keyword evidence="6" id="KW-0238">DNA-binding</keyword>
<dbReference type="Gene3D" id="2.40.50.140">
    <property type="entry name" value="Nucleic acid-binding proteins"/>
    <property type="match status" value="1"/>
</dbReference>
<dbReference type="SMART" id="SM00487">
    <property type="entry name" value="DEXDc"/>
    <property type="match status" value="1"/>
</dbReference>
<evidence type="ECO:0000256" key="7">
    <source>
        <dbReference type="ARBA" id="ARBA00023204"/>
    </source>
</evidence>
<name>A0A366IR97_9MICO</name>
<dbReference type="GO" id="GO:0006281">
    <property type="term" value="P:DNA repair"/>
    <property type="evidence" value="ECO:0007669"/>
    <property type="project" value="UniProtKB-KW"/>
</dbReference>
<evidence type="ECO:0000256" key="5">
    <source>
        <dbReference type="ARBA" id="ARBA00022840"/>
    </source>
</evidence>
<protein>
    <recommendedName>
        <fullName evidence="8">Probable DNA 3'-5' helicase RecG</fullName>
    </recommendedName>
</protein>
<dbReference type="GO" id="GO:0016787">
    <property type="term" value="F:hydrolase activity"/>
    <property type="evidence" value="ECO:0007669"/>
    <property type="project" value="UniProtKB-KW"/>
</dbReference>
<evidence type="ECO:0000256" key="4">
    <source>
        <dbReference type="ARBA" id="ARBA00022806"/>
    </source>
</evidence>
<dbReference type="CDD" id="cd04488">
    <property type="entry name" value="RecG_wedge_OBF"/>
    <property type="match status" value="1"/>
</dbReference>
<dbReference type="InterPro" id="IPR047112">
    <property type="entry name" value="RecG/Mfd"/>
</dbReference>
<dbReference type="GO" id="GO:0003677">
    <property type="term" value="F:DNA binding"/>
    <property type="evidence" value="ECO:0007669"/>
    <property type="project" value="UniProtKB-KW"/>
</dbReference>
<dbReference type="InterPro" id="IPR033454">
    <property type="entry name" value="RecG_wedge"/>
</dbReference>
<feature type="domain" description="Helicase C-terminal" evidence="10">
    <location>
        <begin position="482"/>
        <end position="649"/>
    </location>
</feature>
<dbReference type="InterPro" id="IPR001650">
    <property type="entry name" value="Helicase_C-like"/>
</dbReference>
<keyword evidence="4 11" id="KW-0347">Helicase</keyword>
<dbReference type="Gene3D" id="3.40.50.300">
    <property type="entry name" value="P-loop containing nucleotide triphosphate hydrolases"/>
    <property type="match status" value="2"/>
</dbReference>
<evidence type="ECO:0000259" key="9">
    <source>
        <dbReference type="PROSITE" id="PS51192"/>
    </source>
</evidence>
<dbReference type="SUPFAM" id="SSF52540">
    <property type="entry name" value="P-loop containing nucleoside triphosphate hydrolases"/>
    <property type="match status" value="2"/>
</dbReference>
<keyword evidence="7" id="KW-0234">DNA repair</keyword>
<dbReference type="InterPro" id="IPR014001">
    <property type="entry name" value="Helicase_ATP-bd"/>
</dbReference>
<evidence type="ECO:0000313" key="12">
    <source>
        <dbReference type="Proteomes" id="UP000253509"/>
    </source>
</evidence>
<evidence type="ECO:0000256" key="2">
    <source>
        <dbReference type="ARBA" id="ARBA00022763"/>
    </source>
</evidence>
<dbReference type="EMBL" id="QNSB01000001">
    <property type="protein sequence ID" value="RBP74637.1"/>
    <property type="molecule type" value="Genomic_DNA"/>
</dbReference>
<dbReference type="GO" id="GO:0003678">
    <property type="term" value="F:DNA helicase activity"/>
    <property type="evidence" value="ECO:0007669"/>
    <property type="project" value="TreeGrafter"/>
</dbReference>
<evidence type="ECO:0000256" key="8">
    <source>
        <dbReference type="ARBA" id="ARBA00049819"/>
    </source>
</evidence>
<dbReference type="Pfam" id="PF00270">
    <property type="entry name" value="DEAD"/>
    <property type="match status" value="1"/>
</dbReference>
<dbReference type="RefSeq" id="WP_113902684.1">
    <property type="nucleotide sequence ID" value="NZ_QNSB01000001.1"/>
</dbReference>
<dbReference type="AlphaFoldDB" id="A0A366IR97"/>
<gene>
    <name evidence="11" type="ORF">DFO65_101361</name>
</gene>
<evidence type="ECO:0000256" key="1">
    <source>
        <dbReference type="ARBA" id="ARBA00022741"/>
    </source>
</evidence>
<dbReference type="InterPro" id="IPR012340">
    <property type="entry name" value="NA-bd_OB-fold"/>
</dbReference>
<dbReference type="SMART" id="SM00490">
    <property type="entry name" value="HELICc"/>
    <property type="match status" value="1"/>
</dbReference>
<keyword evidence="12" id="KW-1185">Reference proteome</keyword>
<dbReference type="Pfam" id="PF00271">
    <property type="entry name" value="Helicase_C"/>
    <property type="match status" value="1"/>
</dbReference>
<evidence type="ECO:0000256" key="6">
    <source>
        <dbReference type="ARBA" id="ARBA00023125"/>
    </source>
</evidence>
<accession>A0A366IR97</accession>
<dbReference type="PANTHER" id="PTHR47964">
    <property type="entry name" value="ATP-DEPENDENT DNA HELICASE HOMOLOG RECG, CHLOROPLASTIC"/>
    <property type="match status" value="1"/>
</dbReference>
<comment type="caution">
    <text evidence="11">The sequence shown here is derived from an EMBL/GenBank/DDBJ whole genome shotgun (WGS) entry which is preliminary data.</text>
</comment>
<organism evidence="11 12">
    <name type="scientific">Brevibacterium celere</name>
    <dbReference type="NCBI Taxonomy" id="225845"/>
    <lineage>
        <taxon>Bacteria</taxon>
        <taxon>Bacillati</taxon>
        <taxon>Actinomycetota</taxon>
        <taxon>Actinomycetes</taxon>
        <taxon>Micrococcales</taxon>
        <taxon>Brevibacteriaceae</taxon>
        <taxon>Brevibacterium</taxon>
    </lineage>
</organism>
<keyword evidence="5" id="KW-0067">ATP-binding</keyword>
<dbReference type="PROSITE" id="PS51194">
    <property type="entry name" value="HELICASE_CTER"/>
    <property type="match status" value="1"/>
</dbReference>
<feature type="domain" description="Helicase ATP-binding" evidence="9">
    <location>
        <begin position="282"/>
        <end position="456"/>
    </location>
</feature>
<reference evidence="11 12" key="1">
    <citation type="submission" date="2018-06" db="EMBL/GenBank/DDBJ databases">
        <title>Freshwater and sediment microbial communities from various areas in North America, analyzing microbe dynamics in response to fracking.</title>
        <authorList>
            <person name="Lamendella R."/>
        </authorList>
    </citation>
    <scope>NUCLEOTIDE SEQUENCE [LARGE SCALE GENOMIC DNA]</scope>
    <source>
        <strain evidence="11 12">3b_TX</strain>
    </source>
</reference>
<dbReference type="InterPro" id="IPR011545">
    <property type="entry name" value="DEAD/DEAH_box_helicase_dom"/>
</dbReference>
<evidence type="ECO:0000256" key="3">
    <source>
        <dbReference type="ARBA" id="ARBA00022801"/>
    </source>
</evidence>
<dbReference type="PANTHER" id="PTHR47964:SF1">
    <property type="entry name" value="ATP-DEPENDENT DNA HELICASE HOMOLOG RECG, CHLOROPLASTIC"/>
    <property type="match status" value="1"/>
</dbReference>
<evidence type="ECO:0000259" key="10">
    <source>
        <dbReference type="PROSITE" id="PS51194"/>
    </source>
</evidence>
<keyword evidence="3" id="KW-0378">Hydrolase</keyword>
<proteinExistence type="predicted"/>